<evidence type="ECO:0000256" key="2">
    <source>
        <dbReference type="ARBA" id="ARBA00005594"/>
    </source>
</evidence>
<dbReference type="Gene3D" id="1.10.240.10">
    <property type="entry name" value="Tyrosyl-Transfer RNA Synthetase"/>
    <property type="match status" value="1"/>
</dbReference>
<evidence type="ECO:0000313" key="14">
    <source>
        <dbReference type="Proteomes" id="UP001145021"/>
    </source>
</evidence>
<dbReference type="InterPro" id="IPR002306">
    <property type="entry name" value="Trp-tRNA-ligase"/>
</dbReference>
<dbReference type="Gene3D" id="3.40.50.620">
    <property type="entry name" value="HUPs"/>
    <property type="match status" value="1"/>
</dbReference>
<comment type="catalytic activity">
    <reaction evidence="10">
        <text>tRNA(Trp) + L-tryptophan + ATP = L-tryptophyl-tRNA(Trp) + AMP + diphosphate + H(+)</text>
        <dbReference type="Rhea" id="RHEA:24080"/>
        <dbReference type="Rhea" id="RHEA-COMP:9671"/>
        <dbReference type="Rhea" id="RHEA-COMP:9705"/>
        <dbReference type="ChEBI" id="CHEBI:15378"/>
        <dbReference type="ChEBI" id="CHEBI:30616"/>
        <dbReference type="ChEBI" id="CHEBI:33019"/>
        <dbReference type="ChEBI" id="CHEBI:57912"/>
        <dbReference type="ChEBI" id="CHEBI:78442"/>
        <dbReference type="ChEBI" id="CHEBI:78535"/>
        <dbReference type="ChEBI" id="CHEBI:456215"/>
        <dbReference type="EC" id="6.1.1.2"/>
    </reaction>
</comment>
<name>A0A9W7XMC7_9FUNG</name>
<dbReference type="HAMAP" id="MF_00140_B">
    <property type="entry name" value="Trp_tRNA_synth_B"/>
    <property type="match status" value="1"/>
</dbReference>
<dbReference type="InterPro" id="IPR014729">
    <property type="entry name" value="Rossmann-like_a/b/a_fold"/>
</dbReference>
<evidence type="ECO:0000256" key="4">
    <source>
        <dbReference type="ARBA" id="ARBA00022598"/>
    </source>
</evidence>
<evidence type="ECO:0000256" key="12">
    <source>
        <dbReference type="RuleBase" id="RU363036"/>
    </source>
</evidence>
<evidence type="ECO:0000256" key="11">
    <source>
        <dbReference type="ARBA" id="ARBA00069760"/>
    </source>
</evidence>
<dbReference type="InterPro" id="IPR024109">
    <property type="entry name" value="Trp-tRNA-ligase_bac-type"/>
</dbReference>
<dbReference type="GO" id="GO:0004830">
    <property type="term" value="F:tryptophan-tRNA ligase activity"/>
    <property type="evidence" value="ECO:0007669"/>
    <property type="project" value="UniProtKB-EC"/>
</dbReference>
<dbReference type="FunFam" id="1.10.240.10:FF:000002">
    <property type="entry name" value="Tryptophan--tRNA ligase"/>
    <property type="match status" value="1"/>
</dbReference>
<dbReference type="Pfam" id="PF00579">
    <property type="entry name" value="tRNA-synt_1b"/>
    <property type="match status" value="1"/>
</dbReference>
<dbReference type="PANTHER" id="PTHR43766:SF1">
    <property type="entry name" value="TRYPTOPHAN--TRNA LIGASE, MITOCHONDRIAL"/>
    <property type="match status" value="1"/>
</dbReference>
<dbReference type="InterPro" id="IPR002305">
    <property type="entry name" value="aa-tRNA-synth_Ic"/>
</dbReference>
<reference evidence="13" key="1">
    <citation type="submission" date="2022-07" db="EMBL/GenBank/DDBJ databases">
        <title>Phylogenomic reconstructions and comparative analyses of Kickxellomycotina fungi.</title>
        <authorList>
            <person name="Reynolds N.K."/>
            <person name="Stajich J.E."/>
            <person name="Barry K."/>
            <person name="Grigoriev I.V."/>
            <person name="Crous P."/>
            <person name="Smith M.E."/>
        </authorList>
    </citation>
    <scope>NUCLEOTIDE SEQUENCE</scope>
    <source>
        <strain evidence="13">NBRC 105413</strain>
    </source>
</reference>
<protein>
    <recommendedName>
        <fullName evidence="11">Tryptophan--tRNA ligase, mitochondrial</fullName>
        <ecNumber evidence="3">6.1.1.2</ecNumber>
    </recommendedName>
    <alternativeName>
        <fullName evidence="9">Tryptophanyl-tRNA synthetase</fullName>
    </alternativeName>
</protein>
<sequence>MASFGKQTAKVVFSGIQPTGVPQLGNYLGTIKNWVQLQQDPEAQRYYSIVDLHAMTVPRDPKRLKQETLEMAAALLACGIDTQKSVLFRQSTVPQHSQLNWVLGSITPVGWLNRMTQWKSKLQQQTNGILDGVNEHSLNVHSSAAQGLLTGLFTYPVLMASDILLFRASHIPVGEDQVQHLELARDLTVHFNKTFRTNLLVMPSYLLTATKRVMSLRDPLRKMSKSDANDQARITLADTDDQIRKKIKKAPTDSLSQITFDPKSRPGVSNLLSIYAAVRNIDPRVAAQEMQTLANAQMKEMVAQAVVDEITPIRKRLGELLDDPQYIEDELRKGEERARVVAEENWRQIAQCVGLPA</sequence>
<keyword evidence="4 12" id="KW-0436">Ligase</keyword>
<evidence type="ECO:0000313" key="13">
    <source>
        <dbReference type="EMBL" id="KAJ1645631.1"/>
    </source>
</evidence>
<comment type="subcellular location">
    <subcellularLocation>
        <location evidence="1">Mitochondrion matrix</location>
    </subcellularLocation>
</comment>
<dbReference type="EMBL" id="JANBOH010000096">
    <property type="protein sequence ID" value="KAJ1645631.1"/>
    <property type="molecule type" value="Genomic_DNA"/>
</dbReference>
<gene>
    <name evidence="13" type="primary">MSW1</name>
    <name evidence="13" type="ORF">LPJ64_002792</name>
</gene>
<organism evidence="13 14">
    <name type="scientific">Coemansia asiatica</name>
    <dbReference type="NCBI Taxonomy" id="1052880"/>
    <lineage>
        <taxon>Eukaryota</taxon>
        <taxon>Fungi</taxon>
        <taxon>Fungi incertae sedis</taxon>
        <taxon>Zoopagomycota</taxon>
        <taxon>Kickxellomycotina</taxon>
        <taxon>Kickxellomycetes</taxon>
        <taxon>Kickxellales</taxon>
        <taxon>Kickxellaceae</taxon>
        <taxon>Coemansia</taxon>
    </lineage>
</organism>
<proteinExistence type="inferred from homology"/>
<evidence type="ECO:0000256" key="7">
    <source>
        <dbReference type="ARBA" id="ARBA00022917"/>
    </source>
</evidence>
<dbReference type="FunFam" id="3.40.50.620:FF:000082">
    <property type="entry name" value="MSW1p Mitochondrial tryptophanyl-tRNA synthetase"/>
    <property type="match status" value="1"/>
</dbReference>
<keyword evidence="6 12" id="KW-0067">ATP-binding</keyword>
<dbReference type="PANTHER" id="PTHR43766">
    <property type="entry name" value="TRYPTOPHAN--TRNA LIGASE, MITOCHONDRIAL"/>
    <property type="match status" value="1"/>
</dbReference>
<comment type="caution">
    <text evidence="13">The sequence shown here is derived from an EMBL/GenBank/DDBJ whole genome shotgun (WGS) entry which is preliminary data.</text>
</comment>
<keyword evidence="7 12" id="KW-0648">Protein biosynthesis</keyword>
<dbReference type="GO" id="GO:0005759">
    <property type="term" value="C:mitochondrial matrix"/>
    <property type="evidence" value="ECO:0007669"/>
    <property type="project" value="UniProtKB-SubCell"/>
</dbReference>
<dbReference type="GO" id="GO:0070183">
    <property type="term" value="P:mitochondrial tryptophanyl-tRNA aminoacylation"/>
    <property type="evidence" value="ECO:0007669"/>
    <property type="project" value="TreeGrafter"/>
</dbReference>
<dbReference type="SUPFAM" id="SSF52374">
    <property type="entry name" value="Nucleotidylyl transferase"/>
    <property type="match status" value="1"/>
</dbReference>
<comment type="similarity">
    <text evidence="2 12">Belongs to the class-I aminoacyl-tRNA synthetase family.</text>
</comment>
<dbReference type="PRINTS" id="PR01039">
    <property type="entry name" value="TRNASYNTHTRP"/>
</dbReference>
<evidence type="ECO:0000256" key="8">
    <source>
        <dbReference type="ARBA" id="ARBA00023146"/>
    </source>
</evidence>
<dbReference type="NCBIfam" id="TIGR00233">
    <property type="entry name" value="trpS"/>
    <property type="match status" value="1"/>
</dbReference>
<dbReference type="CDD" id="cd00806">
    <property type="entry name" value="TrpRS_core"/>
    <property type="match status" value="1"/>
</dbReference>
<accession>A0A9W7XMC7</accession>
<dbReference type="InterPro" id="IPR050203">
    <property type="entry name" value="Trp-tRNA_synthetase"/>
</dbReference>
<dbReference type="Proteomes" id="UP001145021">
    <property type="component" value="Unassembled WGS sequence"/>
</dbReference>
<evidence type="ECO:0000256" key="9">
    <source>
        <dbReference type="ARBA" id="ARBA00030268"/>
    </source>
</evidence>
<evidence type="ECO:0000256" key="5">
    <source>
        <dbReference type="ARBA" id="ARBA00022741"/>
    </source>
</evidence>
<dbReference type="AlphaFoldDB" id="A0A9W7XMC7"/>
<keyword evidence="5 12" id="KW-0547">Nucleotide-binding</keyword>
<evidence type="ECO:0000256" key="3">
    <source>
        <dbReference type="ARBA" id="ARBA00013161"/>
    </source>
</evidence>
<keyword evidence="8 12" id="KW-0030">Aminoacyl-tRNA synthetase</keyword>
<evidence type="ECO:0000256" key="10">
    <source>
        <dbReference type="ARBA" id="ARBA00049929"/>
    </source>
</evidence>
<keyword evidence="14" id="KW-1185">Reference proteome</keyword>
<dbReference type="EC" id="6.1.1.2" evidence="3"/>
<dbReference type="GO" id="GO:0005524">
    <property type="term" value="F:ATP binding"/>
    <property type="evidence" value="ECO:0007669"/>
    <property type="project" value="UniProtKB-KW"/>
</dbReference>
<evidence type="ECO:0000256" key="6">
    <source>
        <dbReference type="ARBA" id="ARBA00022840"/>
    </source>
</evidence>
<evidence type="ECO:0000256" key="1">
    <source>
        <dbReference type="ARBA" id="ARBA00004305"/>
    </source>
</evidence>